<organism evidence="3 4">
    <name type="scientific">Thalassotalea euphylliae</name>
    <dbReference type="NCBI Taxonomy" id="1655234"/>
    <lineage>
        <taxon>Bacteria</taxon>
        <taxon>Pseudomonadati</taxon>
        <taxon>Pseudomonadota</taxon>
        <taxon>Gammaproteobacteria</taxon>
        <taxon>Alteromonadales</taxon>
        <taxon>Colwelliaceae</taxon>
        <taxon>Thalassotalea</taxon>
    </lineage>
</organism>
<proteinExistence type="predicted"/>
<evidence type="ECO:0000259" key="2">
    <source>
        <dbReference type="Pfam" id="PF01557"/>
    </source>
</evidence>
<reference evidence="3 4" key="1">
    <citation type="submission" date="2018-08" db="EMBL/GenBank/DDBJ databases">
        <title>Thalassotalea euphylliae genome.</title>
        <authorList>
            <person name="Summers S."/>
            <person name="Rice S.A."/>
            <person name="Freckelton M.L."/>
            <person name="Nedved B.T."/>
            <person name="Hadfield M.G."/>
        </authorList>
    </citation>
    <scope>NUCLEOTIDE SEQUENCE [LARGE SCALE GENOMIC DNA]</scope>
    <source>
        <strain evidence="3 4">H1</strain>
    </source>
</reference>
<evidence type="ECO:0000313" key="4">
    <source>
        <dbReference type="Proteomes" id="UP000256478"/>
    </source>
</evidence>
<dbReference type="GO" id="GO:0046872">
    <property type="term" value="F:metal ion binding"/>
    <property type="evidence" value="ECO:0007669"/>
    <property type="project" value="UniProtKB-KW"/>
</dbReference>
<dbReference type="RefSeq" id="WP_116008538.1">
    <property type="nucleotide sequence ID" value="NZ_QUOU01000001.1"/>
</dbReference>
<feature type="domain" description="Fumarylacetoacetase-like C-terminal" evidence="2">
    <location>
        <begin position="21"/>
        <end position="214"/>
    </location>
</feature>
<dbReference type="Proteomes" id="UP000256478">
    <property type="component" value="Unassembled WGS sequence"/>
</dbReference>
<dbReference type="AlphaFoldDB" id="A0A3E0TSE3"/>
<name>A0A3E0TSE3_9GAMM</name>
<accession>A0A3E0TSE3</accession>
<dbReference type="Gene3D" id="3.90.850.10">
    <property type="entry name" value="Fumarylacetoacetase-like, C-terminal domain"/>
    <property type="match status" value="1"/>
</dbReference>
<comment type="caution">
    <text evidence="3">The sequence shown here is derived from an EMBL/GenBank/DDBJ whole genome shotgun (WGS) entry which is preliminary data.</text>
</comment>
<dbReference type="InterPro" id="IPR036663">
    <property type="entry name" value="Fumarylacetoacetase_C_sf"/>
</dbReference>
<sequence length="225" mass="24882">MINNYQHKDISGAAIDLPVGKVVCVGQNYLDHIQEMNSIANEEAVLFLKPNTALCALAEPLAIPDDRGECHNEVEVTILIKQTLSNALVEEIDAAIWGCGIGLDLTLRDVQKELKRLGRPWERSKSFDLSAPMSPFIKFEEVKAQGHDLTNITFDLSVNNELRQQGNTELMMRSIRDLLVIISREFTLLPGDIVMTGTPKGVAPLVSGDQLDLTLLNQQFSTQVA</sequence>
<dbReference type="PANTHER" id="PTHR11820:SF7">
    <property type="entry name" value="ACYLPYRUVASE FAHD1, MITOCHONDRIAL"/>
    <property type="match status" value="1"/>
</dbReference>
<dbReference type="GO" id="GO:0018773">
    <property type="term" value="F:acetylpyruvate hydrolase activity"/>
    <property type="evidence" value="ECO:0007669"/>
    <property type="project" value="TreeGrafter"/>
</dbReference>
<protein>
    <submittedName>
        <fullName evidence="3">Fumarylacetoacetate hydrolase family protein</fullName>
    </submittedName>
</protein>
<dbReference type="PANTHER" id="PTHR11820">
    <property type="entry name" value="ACYLPYRUVASE"/>
    <property type="match status" value="1"/>
</dbReference>
<dbReference type="SUPFAM" id="SSF56529">
    <property type="entry name" value="FAH"/>
    <property type="match status" value="1"/>
</dbReference>
<dbReference type="InterPro" id="IPR011234">
    <property type="entry name" value="Fumarylacetoacetase-like_C"/>
</dbReference>
<keyword evidence="1" id="KW-0479">Metal-binding</keyword>
<keyword evidence="3" id="KW-0378">Hydrolase</keyword>
<dbReference type="NCBIfam" id="NF007967">
    <property type="entry name" value="PRK10691.1"/>
    <property type="match status" value="1"/>
</dbReference>
<gene>
    <name evidence="3" type="ORF">DXX93_13405</name>
</gene>
<dbReference type="Pfam" id="PF01557">
    <property type="entry name" value="FAA_hydrolase"/>
    <property type="match status" value="1"/>
</dbReference>
<evidence type="ECO:0000313" key="3">
    <source>
        <dbReference type="EMBL" id="REL27458.1"/>
    </source>
</evidence>
<dbReference type="EMBL" id="QUOU01000001">
    <property type="protein sequence ID" value="REL27458.1"/>
    <property type="molecule type" value="Genomic_DNA"/>
</dbReference>
<evidence type="ECO:0000256" key="1">
    <source>
        <dbReference type="ARBA" id="ARBA00022723"/>
    </source>
</evidence>
<dbReference type="OrthoDB" id="9805307at2"/>